<organism evidence="1 2">
    <name type="scientific">Phaeocystidibacter luteus</name>
    <dbReference type="NCBI Taxonomy" id="911197"/>
    <lineage>
        <taxon>Bacteria</taxon>
        <taxon>Pseudomonadati</taxon>
        <taxon>Bacteroidota</taxon>
        <taxon>Flavobacteriia</taxon>
        <taxon>Flavobacteriales</taxon>
        <taxon>Phaeocystidibacteraceae</taxon>
        <taxon>Phaeocystidibacter</taxon>
    </lineage>
</organism>
<evidence type="ECO:0000313" key="1">
    <source>
        <dbReference type="EMBL" id="KAB2810351.1"/>
    </source>
</evidence>
<comment type="caution">
    <text evidence="1">The sequence shown here is derived from an EMBL/GenBank/DDBJ whole genome shotgun (WGS) entry which is preliminary data.</text>
</comment>
<sequence>MKKIQMKINPWVLGVLGGLMLTACGENESPRPYGYPRIDLPAKEYKVAEVDPGCPYSFEMNKHAVWEMDMRGECWGNVVYPSLRAKVQLTYKPVKDNLQDLLEEAHGLAYNHTVKADGIQEQLYENRDQKVYGLMYSLRGDAATATQFFLTDSTDNFLRGVVYFYASPNADSLRPANAFMADEVMRMIETTTWNNK</sequence>
<reference evidence="1 2" key="1">
    <citation type="submission" date="2019-09" db="EMBL/GenBank/DDBJ databases">
        <title>Genomes of family Cryomorphaceae.</title>
        <authorList>
            <person name="Bowman J.P."/>
        </authorList>
    </citation>
    <scope>NUCLEOTIDE SEQUENCE [LARGE SCALE GENOMIC DNA]</scope>
    <source>
        <strain evidence="1 2">LMG 25704</strain>
    </source>
</reference>
<name>A0A6N6RJ43_9FLAO</name>
<proteinExistence type="predicted"/>
<keyword evidence="2" id="KW-1185">Reference proteome</keyword>
<dbReference type="NCBIfam" id="TIGR03512">
    <property type="entry name" value="GldD_lipo"/>
    <property type="match status" value="1"/>
</dbReference>
<accession>A0A6N6RJ43</accession>
<dbReference type="OrthoDB" id="679501at2"/>
<dbReference type="Proteomes" id="UP000468650">
    <property type="component" value="Unassembled WGS sequence"/>
</dbReference>
<dbReference type="Pfam" id="PF25593">
    <property type="entry name" value="GldD_lipo"/>
    <property type="match status" value="1"/>
</dbReference>
<protein>
    <submittedName>
        <fullName evidence="1">Gliding motility lipoprotein GldD</fullName>
    </submittedName>
</protein>
<dbReference type="AlphaFoldDB" id="A0A6N6RJ43"/>
<dbReference type="EMBL" id="WBVO01000004">
    <property type="protein sequence ID" value="KAB2810351.1"/>
    <property type="molecule type" value="Genomic_DNA"/>
</dbReference>
<gene>
    <name evidence="1" type="primary">gldD</name>
    <name evidence="1" type="ORF">F8C67_07120</name>
</gene>
<evidence type="ECO:0000313" key="2">
    <source>
        <dbReference type="Proteomes" id="UP000468650"/>
    </source>
</evidence>
<dbReference type="RefSeq" id="WP_151667140.1">
    <property type="nucleotide sequence ID" value="NZ_WBVO01000004.1"/>
</dbReference>
<keyword evidence="1" id="KW-0449">Lipoprotein</keyword>
<dbReference type="InterPro" id="IPR019850">
    <property type="entry name" value="GldD-like"/>
</dbReference>
<dbReference type="PROSITE" id="PS51257">
    <property type="entry name" value="PROKAR_LIPOPROTEIN"/>
    <property type="match status" value="1"/>
</dbReference>